<dbReference type="PANTHER" id="PTHR33480:SF1">
    <property type="entry name" value="TYR RECOMBINASE DOMAIN-CONTAINING PROTEIN"/>
    <property type="match status" value="1"/>
</dbReference>
<protein>
    <submittedName>
        <fullName evidence="1">Uncharacterized protein</fullName>
    </submittedName>
</protein>
<evidence type="ECO:0000313" key="2">
    <source>
        <dbReference type="Proteomes" id="UP001431783"/>
    </source>
</evidence>
<dbReference type="AlphaFoldDB" id="A0AAW1TT88"/>
<organism evidence="1 2">
    <name type="scientific">Henosepilachna vigintioctopunctata</name>
    <dbReference type="NCBI Taxonomy" id="420089"/>
    <lineage>
        <taxon>Eukaryota</taxon>
        <taxon>Metazoa</taxon>
        <taxon>Ecdysozoa</taxon>
        <taxon>Arthropoda</taxon>
        <taxon>Hexapoda</taxon>
        <taxon>Insecta</taxon>
        <taxon>Pterygota</taxon>
        <taxon>Neoptera</taxon>
        <taxon>Endopterygota</taxon>
        <taxon>Coleoptera</taxon>
        <taxon>Polyphaga</taxon>
        <taxon>Cucujiformia</taxon>
        <taxon>Coccinelloidea</taxon>
        <taxon>Coccinellidae</taxon>
        <taxon>Epilachninae</taxon>
        <taxon>Epilachnini</taxon>
        <taxon>Henosepilachna</taxon>
    </lineage>
</organism>
<name>A0AAW1TT88_9CUCU</name>
<accession>A0AAW1TT88</accession>
<keyword evidence="2" id="KW-1185">Reference proteome</keyword>
<proteinExistence type="predicted"/>
<sequence>MDVFSPQLSDRVIKSINAVAGLETSEKYAFPNVARELGTLLKKCASIYNYILIENQEREKKKDLKDFCVLLEQNLSDSINKTVMENVAELRRQKVVTLPQESDITLLKNFVTNRAAVFFDRFQSDKTLSNYTNLASFVLVALIIFNRRRPGETERLLLKDFYSGSVAEYEGQAYFRINIRGKLGRTVKLYLDKFQKKCVETILQFRGDVGVEVSNPYEGVISTCDFQKIDFFFAFFECTYIQKYSLKISNRFDN</sequence>
<comment type="caution">
    <text evidence="1">The sequence shown here is derived from an EMBL/GenBank/DDBJ whole genome shotgun (WGS) entry which is preliminary data.</text>
</comment>
<reference evidence="1 2" key="1">
    <citation type="submission" date="2023-03" db="EMBL/GenBank/DDBJ databases">
        <title>Genome insight into feeding habits of ladybird beetles.</title>
        <authorList>
            <person name="Li H.-S."/>
            <person name="Huang Y.-H."/>
            <person name="Pang H."/>
        </authorList>
    </citation>
    <scope>NUCLEOTIDE SEQUENCE [LARGE SCALE GENOMIC DNA]</scope>
    <source>
        <strain evidence="1">SYSU_2023b</strain>
        <tissue evidence="1">Whole body</tissue>
    </source>
</reference>
<evidence type="ECO:0000313" key="1">
    <source>
        <dbReference type="EMBL" id="KAK9873550.1"/>
    </source>
</evidence>
<dbReference type="EMBL" id="JARQZJ010000021">
    <property type="protein sequence ID" value="KAK9873550.1"/>
    <property type="molecule type" value="Genomic_DNA"/>
</dbReference>
<dbReference type="Proteomes" id="UP001431783">
    <property type="component" value="Unassembled WGS sequence"/>
</dbReference>
<dbReference type="PANTHER" id="PTHR33480">
    <property type="entry name" value="SET DOMAIN-CONTAINING PROTEIN-RELATED"/>
    <property type="match status" value="1"/>
</dbReference>
<gene>
    <name evidence="1" type="ORF">WA026_022963</name>
</gene>